<evidence type="ECO:0000313" key="2">
    <source>
        <dbReference type="Proteomes" id="UP000183200"/>
    </source>
</evidence>
<proteinExistence type="predicted"/>
<accession>A0A1H0ASV6</accession>
<dbReference type="RefSeq" id="WP_172664927.1">
    <property type="nucleotide sequence ID" value="NZ_JABMKU010000006.1"/>
</dbReference>
<keyword evidence="2" id="KW-1185">Reference proteome</keyword>
<protein>
    <recommendedName>
        <fullName evidence="3">Immunity protein 10</fullName>
    </recommendedName>
</protein>
<dbReference type="EMBL" id="FNGY01000007">
    <property type="protein sequence ID" value="SDN36405.1"/>
    <property type="molecule type" value="Genomic_DNA"/>
</dbReference>
<sequence>MDFNFNSIVYSEFENWDEFIQITFVGNNGEYLSLSSVLYEEEVHIEFSDQSNYMQFLKTEFEFYRDSDSIFFIVGQILKGNNEASVPLIVSSSSEYDSDYLLNALSVLKSYKEE</sequence>
<name>A0A1H0ASV6_9SPHI</name>
<dbReference type="AlphaFoldDB" id="A0A1H0ASV6"/>
<evidence type="ECO:0008006" key="3">
    <source>
        <dbReference type="Google" id="ProtNLM"/>
    </source>
</evidence>
<dbReference type="Proteomes" id="UP000183200">
    <property type="component" value="Unassembled WGS sequence"/>
</dbReference>
<evidence type="ECO:0000313" key="1">
    <source>
        <dbReference type="EMBL" id="SDN36405.1"/>
    </source>
</evidence>
<organism evidence="1 2">
    <name type="scientific">Pedobacter steynii</name>
    <dbReference type="NCBI Taxonomy" id="430522"/>
    <lineage>
        <taxon>Bacteria</taxon>
        <taxon>Pseudomonadati</taxon>
        <taxon>Bacteroidota</taxon>
        <taxon>Sphingobacteriia</taxon>
        <taxon>Sphingobacteriales</taxon>
        <taxon>Sphingobacteriaceae</taxon>
        <taxon>Pedobacter</taxon>
    </lineage>
</organism>
<reference evidence="2" key="1">
    <citation type="submission" date="2016-10" db="EMBL/GenBank/DDBJ databases">
        <authorList>
            <person name="Varghese N."/>
            <person name="Submissions S."/>
        </authorList>
    </citation>
    <scope>NUCLEOTIDE SEQUENCE [LARGE SCALE GENOMIC DNA]</scope>
    <source>
        <strain evidence="2">DSM 19110</strain>
    </source>
</reference>
<gene>
    <name evidence="1" type="ORF">SAMN05421820_107187</name>
</gene>